<name>A0A0D2A082_9PEZI</name>
<dbReference type="InterPro" id="IPR018834">
    <property type="entry name" value="DNA/RNA-bd_Est1-type"/>
</dbReference>
<feature type="coiled-coil region" evidence="1">
    <location>
        <begin position="388"/>
        <end position="415"/>
    </location>
</feature>
<proteinExistence type="predicted"/>
<dbReference type="VEuPathDB" id="FungiDB:PV09_08658"/>
<accession>A0A0D2A082</accession>
<dbReference type="Pfam" id="PF10373">
    <property type="entry name" value="EST1_DNA_bind"/>
    <property type="match status" value="1"/>
</dbReference>
<dbReference type="PANTHER" id="PTHR15696:SF36">
    <property type="entry name" value="NONSENSE-MEDIATED MRNA DECAY FACTOR"/>
    <property type="match status" value="1"/>
</dbReference>
<evidence type="ECO:0000313" key="5">
    <source>
        <dbReference type="Proteomes" id="UP000053259"/>
    </source>
</evidence>
<dbReference type="EMBL" id="KN847572">
    <property type="protein sequence ID" value="KIV99729.1"/>
    <property type="molecule type" value="Genomic_DNA"/>
</dbReference>
<evidence type="ECO:0000313" key="4">
    <source>
        <dbReference type="EMBL" id="KIV99729.1"/>
    </source>
</evidence>
<dbReference type="Proteomes" id="UP000053259">
    <property type="component" value="Unassembled WGS sequence"/>
</dbReference>
<feature type="domain" description="Telomerase activating protein Est1-like N-terminal" evidence="3">
    <location>
        <begin position="65"/>
        <end position="192"/>
    </location>
</feature>
<dbReference type="Gene3D" id="1.25.40.10">
    <property type="entry name" value="Tetratricopeptide repeat domain"/>
    <property type="match status" value="1"/>
</dbReference>
<dbReference type="InParanoid" id="A0A0D2A082"/>
<organism evidence="4 5">
    <name type="scientific">Verruconis gallopava</name>
    <dbReference type="NCBI Taxonomy" id="253628"/>
    <lineage>
        <taxon>Eukaryota</taxon>
        <taxon>Fungi</taxon>
        <taxon>Dikarya</taxon>
        <taxon>Ascomycota</taxon>
        <taxon>Pezizomycotina</taxon>
        <taxon>Dothideomycetes</taxon>
        <taxon>Pleosporomycetidae</taxon>
        <taxon>Venturiales</taxon>
        <taxon>Sympoventuriaceae</taxon>
        <taxon>Verruconis</taxon>
    </lineage>
</organism>
<dbReference type="STRING" id="253628.A0A0D2A082"/>
<dbReference type="HOGENOM" id="CLU_392420_0_0_1"/>
<protein>
    <recommendedName>
        <fullName evidence="6">DNA/RNA-binding domain-containing protein</fullName>
    </recommendedName>
</protein>
<dbReference type="PANTHER" id="PTHR15696">
    <property type="entry name" value="SMG-7 SUPPRESSOR WITH MORPHOLOGICAL EFFECT ON GENITALIA PROTEIN 7"/>
    <property type="match status" value="1"/>
</dbReference>
<keyword evidence="5" id="KW-1185">Reference proteome</keyword>
<dbReference type="InterPro" id="IPR011990">
    <property type="entry name" value="TPR-like_helical_dom_sf"/>
</dbReference>
<feature type="domain" description="DNA/RNA-binding" evidence="2">
    <location>
        <begin position="208"/>
        <end position="507"/>
    </location>
</feature>
<dbReference type="GeneID" id="27316631"/>
<dbReference type="SUPFAM" id="SSF48452">
    <property type="entry name" value="TPR-like"/>
    <property type="match status" value="1"/>
</dbReference>
<dbReference type="AlphaFoldDB" id="A0A0D2A082"/>
<evidence type="ECO:0008006" key="6">
    <source>
        <dbReference type="Google" id="ProtNLM"/>
    </source>
</evidence>
<evidence type="ECO:0000256" key="1">
    <source>
        <dbReference type="SAM" id="Coils"/>
    </source>
</evidence>
<reference evidence="4 5" key="1">
    <citation type="submission" date="2015-01" db="EMBL/GenBank/DDBJ databases">
        <title>The Genome Sequence of Ochroconis gallopava CBS43764.</title>
        <authorList>
            <consortium name="The Broad Institute Genomics Platform"/>
            <person name="Cuomo C."/>
            <person name="de Hoog S."/>
            <person name="Gorbushina A."/>
            <person name="Stielow B."/>
            <person name="Teixiera M."/>
            <person name="Abouelleil A."/>
            <person name="Chapman S.B."/>
            <person name="Priest M."/>
            <person name="Young S.K."/>
            <person name="Wortman J."/>
            <person name="Nusbaum C."/>
            <person name="Birren B."/>
        </authorList>
    </citation>
    <scope>NUCLEOTIDE SEQUENCE [LARGE SCALE GENOMIC DNA]</scope>
    <source>
        <strain evidence="4 5">CBS 43764</strain>
    </source>
</reference>
<dbReference type="InterPro" id="IPR045153">
    <property type="entry name" value="Est1/Ebs1-like"/>
</dbReference>
<keyword evidence="1" id="KW-0175">Coiled coil</keyword>
<dbReference type="RefSeq" id="XP_016209599.1">
    <property type="nucleotide sequence ID" value="XM_016362586.1"/>
</dbReference>
<gene>
    <name evidence="4" type="ORF">PV09_08658</name>
</gene>
<sequence>MDSAQRLARVESSKKHLLEQLHHKFSGSQLVNNFGVHLEPAFAAYRQACYDAVLPDLAGPETSNILTALWETHTRVRGKFVQALSKLSPHSQQAPSKPYRDTAKEFLVFIKGSQAGYNALLRSIHDQCSDVSVLGNIAGAYLNNGGNQNKTEAGSAQSPLGPVFTTQAVKDAALVATRDSLIYLGDLSRWRHKAHVDRQSQTPQWKKARLYYELAYEVDPSSGLAKHQLAVLAEDDGKYFPALAYLYQSMTSAFPHPHAAGNLEKLLGKRLAVPVNQIIPKVKSSDDQSNNVATLRAWFLQLHVHFFRGQLFDKHVEMESEVLARLSQALKDGTNLDKTLLSMTLINMAAEAVALSRAKTLGQAHKNEDRIRAQKWAQMYFFCFRHNVKTLKVLLDHLSENLESQARESIAAQDNKAALPPVSNIALQSIHVYILWFVVNWPFMQECIENNTPDLEVAEDVRQVWRLLAHALNCIYEQYPLFDIPAIGDCEHLVDEEEATMGFQPIHVDENMDMWYHQGSMKPVMRRERSSAEVEMYHLVRLRDIYSRALLVASKDTSLLVLDGNKIIFNESGTTDELFSPANPAQEGEPVTPPPLAGGAIDPLVFSAGAEDPSQAPWTERERERKRIVTKENRTVVSSPVVAGGPFLRPTFAVDPLYEFPRPLAWVPERLQDVIWHAEHHTMKEKTPWTGMSFADSWYSLMR</sequence>
<dbReference type="Pfam" id="PF10374">
    <property type="entry name" value="EST1"/>
    <property type="match status" value="1"/>
</dbReference>
<evidence type="ECO:0000259" key="2">
    <source>
        <dbReference type="Pfam" id="PF10373"/>
    </source>
</evidence>
<dbReference type="OrthoDB" id="69928at2759"/>
<evidence type="ECO:0000259" key="3">
    <source>
        <dbReference type="Pfam" id="PF10374"/>
    </source>
</evidence>
<dbReference type="InterPro" id="IPR019458">
    <property type="entry name" value="Est1-like_N"/>
</dbReference>